<sequence>MQKIEVIVRITKGHCPPQEQTIFEWIEMNRAAPDTLNYPGLEINLEHRRVFKNG</sequence>
<accession>A0A3E2U1P5</accession>
<dbReference type="Proteomes" id="UP000260991">
    <property type="component" value="Unassembled WGS sequence"/>
</dbReference>
<name>A0A3E2U1P5_9FIRM</name>
<evidence type="ECO:0000313" key="1">
    <source>
        <dbReference type="EMBL" id="RGB90143.1"/>
    </source>
</evidence>
<gene>
    <name evidence="1" type="ORF">DWZ46_10985</name>
</gene>
<reference evidence="1 2" key="1">
    <citation type="submission" date="2018-08" db="EMBL/GenBank/DDBJ databases">
        <title>A genome reference for cultivated species of the human gut microbiota.</title>
        <authorList>
            <person name="Zou Y."/>
            <person name="Xue W."/>
            <person name="Luo G."/>
        </authorList>
    </citation>
    <scope>NUCLEOTIDE SEQUENCE [LARGE SCALE GENOMIC DNA]</scope>
    <source>
        <strain evidence="1 2">AF32-8AC</strain>
    </source>
</reference>
<proteinExistence type="predicted"/>
<evidence type="ECO:0000313" key="2">
    <source>
        <dbReference type="Proteomes" id="UP000260991"/>
    </source>
</evidence>
<dbReference type="GO" id="GO:0003677">
    <property type="term" value="F:DNA binding"/>
    <property type="evidence" value="ECO:0007669"/>
    <property type="project" value="UniProtKB-KW"/>
</dbReference>
<comment type="caution">
    <text evidence="1">The sequence shown here is derived from an EMBL/GenBank/DDBJ whole genome shotgun (WGS) entry which is preliminary data.</text>
</comment>
<dbReference type="AlphaFoldDB" id="A0A3E2U1P5"/>
<dbReference type="EMBL" id="QVER01000014">
    <property type="protein sequence ID" value="RGB90143.1"/>
    <property type="molecule type" value="Genomic_DNA"/>
</dbReference>
<protein>
    <submittedName>
        <fullName evidence="1">DNA-binding response regulator</fullName>
    </submittedName>
</protein>
<keyword evidence="1" id="KW-0238">DNA-binding</keyword>
<organism evidence="1 2">
    <name type="scientific">Faecalibacterium prausnitzii</name>
    <dbReference type="NCBI Taxonomy" id="853"/>
    <lineage>
        <taxon>Bacteria</taxon>
        <taxon>Bacillati</taxon>
        <taxon>Bacillota</taxon>
        <taxon>Clostridia</taxon>
        <taxon>Eubacteriales</taxon>
        <taxon>Oscillospiraceae</taxon>
        <taxon>Faecalibacterium</taxon>
    </lineage>
</organism>
<feature type="non-terminal residue" evidence="1">
    <location>
        <position position="54"/>
    </location>
</feature>